<dbReference type="InterPro" id="IPR021300">
    <property type="entry name" value="Integr_conj_element_PFL4695"/>
</dbReference>
<dbReference type="Proteomes" id="UP000286947">
    <property type="component" value="Unassembled WGS sequence"/>
</dbReference>
<accession>A0A433SFC2</accession>
<name>A0A433SFC2_9BURK</name>
<proteinExistence type="predicted"/>
<dbReference type="PROSITE" id="PS51257">
    <property type="entry name" value="PROKAR_LIPOPROTEIN"/>
    <property type="match status" value="1"/>
</dbReference>
<dbReference type="OrthoDB" id="8560395at2"/>
<evidence type="ECO:0000313" key="2">
    <source>
        <dbReference type="EMBL" id="RUS67422.1"/>
    </source>
</evidence>
<dbReference type="Pfam" id="PF11072">
    <property type="entry name" value="DUF2859"/>
    <property type="match status" value="1"/>
</dbReference>
<evidence type="ECO:0008006" key="4">
    <source>
        <dbReference type="Google" id="ProtNLM"/>
    </source>
</evidence>
<dbReference type="AlphaFoldDB" id="A0A433SFC2"/>
<dbReference type="EMBL" id="PQSP01000002">
    <property type="protein sequence ID" value="RUS67422.1"/>
    <property type="molecule type" value="Genomic_DNA"/>
</dbReference>
<evidence type="ECO:0000256" key="1">
    <source>
        <dbReference type="SAM" id="SignalP"/>
    </source>
</evidence>
<reference evidence="2 3" key="1">
    <citation type="submission" date="2018-01" db="EMBL/GenBank/DDBJ databases">
        <title>Saezia sanguinis gen. nov., sp. nov., in the order Burkholderiales isolated from human blood.</title>
        <authorList>
            <person name="Medina-Pascual M.J."/>
            <person name="Valdezate S."/>
            <person name="Monzon S."/>
            <person name="Cuesta I."/>
            <person name="Carrasco G."/>
            <person name="Villalon P."/>
            <person name="Saez-Nieto J.A."/>
        </authorList>
    </citation>
    <scope>NUCLEOTIDE SEQUENCE [LARGE SCALE GENOMIC DNA]</scope>
    <source>
        <strain evidence="2 3">CNM695-12</strain>
    </source>
</reference>
<evidence type="ECO:0000313" key="3">
    <source>
        <dbReference type="Proteomes" id="UP000286947"/>
    </source>
</evidence>
<sequence length="173" mass="18746" precursor="true">MKTFHAIFAFSGLLLCSALACAQSRLIVVDNLGGTSAAPYYDAMGLTAEVKTPSDSLTKPPRQVDDSFVLPVRSSLLSPGKVSARQISAPGLSPIFLIGDDNLSKRWLVDRYQSLAMLHAIGLVVQVESAQGLQTLRNLVPDLQLLPVNGNDLARRLNVQHYPVLITAEHIEQ</sequence>
<comment type="caution">
    <text evidence="2">The sequence shown here is derived from an EMBL/GenBank/DDBJ whole genome shotgun (WGS) entry which is preliminary data.</text>
</comment>
<gene>
    <name evidence="2" type="ORF">CUZ56_01367</name>
</gene>
<keyword evidence="1" id="KW-0732">Signal</keyword>
<keyword evidence="3" id="KW-1185">Reference proteome</keyword>
<protein>
    <recommendedName>
        <fullName evidence="4">Integrating conjugative element protein</fullName>
    </recommendedName>
</protein>
<organism evidence="2 3">
    <name type="scientific">Saezia sanguinis</name>
    <dbReference type="NCBI Taxonomy" id="1965230"/>
    <lineage>
        <taxon>Bacteria</taxon>
        <taxon>Pseudomonadati</taxon>
        <taxon>Pseudomonadota</taxon>
        <taxon>Betaproteobacteria</taxon>
        <taxon>Burkholderiales</taxon>
        <taxon>Saeziaceae</taxon>
        <taxon>Saezia</taxon>
    </lineage>
</organism>
<dbReference type="RefSeq" id="WP_126979440.1">
    <property type="nucleotide sequence ID" value="NZ_PQSP01000002.1"/>
</dbReference>
<dbReference type="NCBIfam" id="TIGR03765">
    <property type="entry name" value="ICE_PFL_4695"/>
    <property type="match status" value="1"/>
</dbReference>
<feature type="signal peptide" evidence="1">
    <location>
        <begin position="1"/>
        <end position="22"/>
    </location>
</feature>
<feature type="chain" id="PRO_5019292258" description="Integrating conjugative element protein" evidence="1">
    <location>
        <begin position="23"/>
        <end position="173"/>
    </location>
</feature>